<dbReference type="GeneID" id="34309706"/>
<gene>
    <name evidence="2" type="ordered locus">CNE_1c12080</name>
</gene>
<dbReference type="InterPro" id="IPR023346">
    <property type="entry name" value="Lysozyme-like_dom_sf"/>
</dbReference>
<evidence type="ECO:0000259" key="1">
    <source>
        <dbReference type="Pfam" id="PF00182"/>
    </source>
</evidence>
<proteinExistence type="predicted"/>
<dbReference type="GO" id="GO:0016998">
    <property type="term" value="P:cell wall macromolecule catabolic process"/>
    <property type="evidence" value="ECO:0007669"/>
    <property type="project" value="InterPro"/>
</dbReference>
<reference evidence="2 3" key="1">
    <citation type="journal article" date="2011" name="J. Bacteriol.">
        <title>Complete genome sequence of the type strain Cupriavidus necator N-1.</title>
        <authorList>
            <person name="Poehlein A."/>
            <person name="Kusian B."/>
            <person name="Friedrich B."/>
            <person name="Daniel R."/>
            <person name="Bowien B."/>
        </authorList>
    </citation>
    <scope>NUCLEOTIDE SEQUENCE [LARGE SCALE GENOMIC DNA]</scope>
    <source>
        <strain evidence="3">ATCC 43291 / DSM 13513 / CCUG 52238 / LMG 8453 / N-1</strain>
    </source>
</reference>
<dbReference type="GO" id="GO:0004568">
    <property type="term" value="F:chitinase activity"/>
    <property type="evidence" value="ECO:0007669"/>
    <property type="project" value="InterPro"/>
</dbReference>
<dbReference type="PANTHER" id="PTHR34408">
    <property type="entry name" value="FAMILY PROTEIN, PUTATIVE-RELATED"/>
    <property type="match status" value="1"/>
</dbReference>
<evidence type="ECO:0000313" key="2">
    <source>
        <dbReference type="EMBL" id="AEI76563.1"/>
    </source>
</evidence>
<dbReference type="Proteomes" id="UP000006798">
    <property type="component" value="Chromosome 1"/>
</dbReference>
<name>G0ER45_CUPNN</name>
<organism evidence="2 3">
    <name type="scientific">Cupriavidus necator (strain ATCC 43291 / DSM 13513 / CCUG 52238 / LMG 8453 / N-1)</name>
    <name type="common">Ralstonia eutropha</name>
    <dbReference type="NCBI Taxonomy" id="1042878"/>
    <lineage>
        <taxon>Bacteria</taxon>
        <taxon>Pseudomonadati</taxon>
        <taxon>Pseudomonadota</taxon>
        <taxon>Betaproteobacteria</taxon>
        <taxon>Burkholderiales</taxon>
        <taxon>Burkholderiaceae</taxon>
        <taxon>Cupriavidus</taxon>
    </lineage>
</organism>
<sequence length="213" mass="23649">MDKQVFRQAAGLSSELAERWYPVVSAALFEFGILAPHRVTAWIAQVGTESAGFARLQESFDYSVDGLQRTFGSRMPPALASTLGRQPGERAVPAERQARIASIVYAKRFGNGEAASGDGWRYRGRGLKQITFADNYHDCGHALGVDLDSQPDLLATDDQLAARSAAWFWYAKGCNQLADLGDFEQLTRRINGGLNGLDDRRQRWQRAQQFIHA</sequence>
<dbReference type="AlphaFoldDB" id="G0ER45"/>
<accession>G0ER45</accession>
<dbReference type="InterPro" id="IPR052354">
    <property type="entry name" value="Cell_Wall_Dynamics_Protein"/>
</dbReference>
<dbReference type="PANTHER" id="PTHR34408:SF1">
    <property type="entry name" value="GLYCOSYL HYDROLASE FAMILY 19 DOMAIN-CONTAINING PROTEIN HI_1415"/>
    <property type="match status" value="1"/>
</dbReference>
<dbReference type="GO" id="GO:0006032">
    <property type="term" value="P:chitin catabolic process"/>
    <property type="evidence" value="ECO:0007669"/>
    <property type="project" value="InterPro"/>
</dbReference>
<feature type="domain" description="Glycoside hydrolase family 19 catalytic" evidence="1">
    <location>
        <begin position="118"/>
        <end position="172"/>
    </location>
</feature>
<dbReference type="HOGENOM" id="CLU_073833_2_0_4"/>
<dbReference type="KEGG" id="cnc:CNE_1c12080"/>
<evidence type="ECO:0000313" key="3">
    <source>
        <dbReference type="Proteomes" id="UP000006798"/>
    </source>
</evidence>
<protein>
    <submittedName>
        <fullName evidence="2">Phage endolysin</fullName>
    </submittedName>
</protein>
<dbReference type="Pfam" id="PF00182">
    <property type="entry name" value="Glyco_hydro_19"/>
    <property type="match status" value="1"/>
</dbReference>
<dbReference type="RefSeq" id="WP_013956216.1">
    <property type="nucleotide sequence ID" value="NC_015726.1"/>
</dbReference>
<dbReference type="Gene3D" id="1.10.530.10">
    <property type="match status" value="1"/>
</dbReference>
<dbReference type="SUPFAM" id="SSF53955">
    <property type="entry name" value="Lysozyme-like"/>
    <property type="match status" value="1"/>
</dbReference>
<dbReference type="InterPro" id="IPR000726">
    <property type="entry name" value="Glyco_hydro_19_cat"/>
</dbReference>
<dbReference type="EMBL" id="CP002877">
    <property type="protein sequence ID" value="AEI76563.1"/>
    <property type="molecule type" value="Genomic_DNA"/>
</dbReference>